<evidence type="ECO:0000256" key="5">
    <source>
        <dbReference type="ARBA" id="ARBA00023159"/>
    </source>
</evidence>
<evidence type="ECO:0000313" key="10">
    <source>
        <dbReference type="Ensembl" id="ENSMGAP00000029532.1"/>
    </source>
</evidence>
<sequence length="480" mass="53141">MVTMSHHDGYQLEQNRFLQSSHFCCATSTMAAITVKCVGDRGKNPATTNGGWERSQQAPHSRAARMQHQPLPCNFLFFRFSTCQFRQRSEELLPAPPAERTARAQPTAATRGVAQLRVTREPPAPTSPLPAVPLHARPALSRAGSERTNAATKRGAAEKMLDENNHLIQCIMDYQNKGKTSECSQYQQMLHTNLVYLATIADSNQNMQSLLPAPPTQNMPMGPGGMSQSGPPPPPRSHNMSSDGLVGGGPPAPHMQNQMNGQMPGPMMHQQPPSQQYNMPQAGSQHYQGQQPPMGMMGQVNQGNHMMGQRQIPPYRPPQQGPPQQYSGQEDYYGDQYSHGGQGPPEGMNQQYYPDGHNDYGYQQPSYPEQGYDRPYEDSSQHYYEGGNSQYGQQQDAYQGPPQQQGYPPQQQQYPGQQGYPGQQQGYGPSQGGPGPQYPNYPQGQGQQYGGYRPTQPGPPQPPQQRPYGYDQGQYGNYQQ</sequence>
<evidence type="ECO:0000256" key="4">
    <source>
        <dbReference type="ARBA" id="ARBA00023015"/>
    </source>
</evidence>
<feature type="compositionally biased region" description="Low complexity" evidence="8">
    <location>
        <begin position="390"/>
        <end position="428"/>
    </location>
</feature>
<reference evidence="10 11" key="1">
    <citation type="journal article" date="2010" name="PLoS Biol.">
        <title>Multi-platform next-generation sequencing of the domestic turkey (Meleagris gallopavo): genome assembly and analysis.</title>
        <authorList>
            <person name="Dalloul R.A."/>
            <person name="Long J.A."/>
            <person name="Zimin A.V."/>
            <person name="Aslam L."/>
            <person name="Beal K."/>
            <person name="Blomberg L.A."/>
            <person name="Bouffard P."/>
            <person name="Burt D.W."/>
            <person name="Crasta O."/>
            <person name="Crooijmans R.P."/>
            <person name="Cooper K."/>
            <person name="Coulombe R.A."/>
            <person name="De S."/>
            <person name="Delany M.E."/>
            <person name="Dodgson J.B."/>
            <person name="Dong J.J."/>
            <person name="Evans C."/>
            <person name="Frederickson K.M."/>
            <person name="Flicek P."/>
            <person name="Florea L."/>
            <person name="Folkerts O."/>
            <person name="Groenen M.A."/>
            <person name="Harkins T.T."/>
            <person name="Herrero J."/>
            <person name="Hoffmann S."/>
            <person name="Megens H.J."/>
            <person name="Jiang A."/>
            <person name="de Jong P."/>
            <person name="Kaiser P."/>
            <person name="Kim H."/>
            <person name="Kim K.W."/>
            <person name="Kim S."/>
            <person name="Langenberger D."/>
            <person name="Lee M.K."/>
            <person name="Lee T."/>
            <person name="Mane S."/>
            <person name="Marcais G."/>
            <person name="Marz M."/>
            <person name="McElroy A.P."/>
            <person name="Modise T."/>
            <person name="Nefedov M."/>
            <person name="Notredame C."/>
            <person name="Paton I.R."/>
            <person name="Payne W.S."/>
            <person name="Pertea G."/>
            <person name="Prickett D."/>
            <person name="Puiu D."/>
            <person name="Qioa D."/>
            <person name="Raineri E."/>
            <person name="Ruffier M."/>
            <person name="Salzberg S.L."/>
            <person name="Schatz M.C."/>
            <person name="Scheuring C."/>
            <person name="Schmidt C.J."/>
            <person name="Schroeder S."/>
            <person name="Searle S.M."/>
            <person name="Smith E.J."/>
            <person name="Smith J."/>
            <person name="Sonstegard T.S."/>
            <person name="Stadler P.F."/>
            <person name="Tafer H."/>
            <person name="Tu Z.J."/>
            <person name="Van Tassell C.P."/>
            <person name="Vilella A.J."/>
            <person name="Williams K.P."/>
            <person name="Yorke J.A."/>
            <person name="Zhang L."/>
            <person name="Zhang H.B."/>
            <person name="Zhang X."/>
            <person name="Zhang Y."/>
            <person name="Reed K.M."/>
        </authorList>
    </citation>
    <scope>NUCLEOTIDE SEQUENCE [LARGE SCALE GENOMIC DNA]</scope>
</reference>
<evidence type="ECO:0000256" key="8">
    <source>
        <dbReference type="SAM" id="MobiDB-lite"/>
    </source>
</evidence>
<name>A0A803YCN5_MELGA</name>
<feature type="compositionally biased region" description="Low complexity" evidence="8">
    <location>
        <begin position="466"/>
        <end position="480"/>
    </location>
</feature>
<evidence type="ECO:0000256" key="6">
    <source>
        <dbReference type="ARBA" id="ARBA00023163"/>
    </source>
</evidence>
<comment type="subcellular location">
    <subcellularLocation>
        <location evidence="1">Nucleus</location>
    </subcellularLocation>
</comment>
<feature type="compositionally biased region" description="Low complexity" evidence="8">
    <location>
        <begin position="254"/>
        <end position="273"/>
    </location>
</feature>
<organism evidence="10 11">
    <name type="scientific">Meleagris gallopavo</name>
    <name type="common">Wild turkey</name>
    <dbReference type="NCBI Taxonomy" id="9103"/>
    <lineage>
        <taxon>Eukaryota</taxon>
        <taxon>Metazoa</taxon>
        <taxon>Chordata</taxon>
        <taxon>Craniata</taxon>
        <taxon>Vertebrata</taxon>
        <taxon>Euteleostomi</taxon>
        <taxon>Archelosauria</taxon>
        <taxon>Archosauria</taxon>
        <taxon>Dinosauria</taxon>
        <taxon>Saurischia</taxon>
        <taxon>Theropoda</taxon>
        <taxon>Coelurosauria</taxon>
        <taxon>Aves</taxon>
        <taxon>Neognathae</taxon>
        <taxon>Galloanserae</taxon>
        <taxon>Galliformes</taxon>
        <taxon>Phasianidae</taxon>
        <taxon>Meleagridinae</taxon>
        <taxon>Meleagris</taxon>
    </lineage>
</organism>
<feature type="domain" description="SS18 N-terminal" evidence="9">
    <location>
        <begin position="158"/>
        <end position="209"/>
    </location>
</feature>
<evidence type="ECO:0000256" key="2">
    <source>
        <dbReference type="ARBA" id="ARBA00007945"/>
    </source>
</evidence>
<dbReference type="GeneTree" id="ENSGT00940000156352"/>
<dbReference type="GO" id="GO:0003713">
    <property type="term" value="F:transcription coactivator activity"/>
    <property type="evidence" value="ECO:0007669"/>
    <property type="project" value="TreeGrafter"/>
</dbReference>
<evidence type="ECO:0000256" key="3">
    <source>
        <dbReference type="ARBA" id="ARBA00022737"/>
    </source>
</evidence>
<dbReference type="OrthoDB" id="10265171at2759"/>
<keyword evidence="5" id="KW-0010">Activator</keyword>
<feature type="compositionally biased region" description="Low complexity" evidence="8">
    <location>
        <begin position="285"/>
        <end position="313"/>
    </location>
</feature>
<comment type="similarity">
    <text evidence="2">Belongs to the SS18 family.</text>
</comment>
<reference evidence="10" key="2">
    <citation type="submission" date="2025-08" db="UniProtKB">
        <authorList>
            <consortium name="Ensembl"/>
        </authorList>
    </citation>
    <scope>IDENTIFICATION</scope>
</reference>
<feature type="compositionally biased region" description="Polar residues" evidence="8">
    <location>
        <begin position="274"/>
        <end position="284"/>
    </location>
</feature>
<keyword evidence="6" id="KW-0804">Transcription</keyword>
<accession>A0A803YCN5</accession>
<dbReference type="PANTHER" id="PTHR23107">
    <property type="entry name" value="SYNOVIAL SARCOMA ASSOCIATED SS18 PROTEIN"/>
    <property type="match status" value="1"/>
</dbReference>
<dbReference type="Ensembl" id="ENSMGAT00000023017.1">
    <property type="protein sequence ID" value="ENSMGAP00000029532.1"/>
    <property type="gene ID" value="ENSMGAG00000010358.3"/>
</dbReference>
<feature type="region of interest" description="Disordered" evidence="8">
    <location>
        <begin position="43"/>
        <end position="62"/>
    </location>
</feature>
<feature type="compositionally biased region" description="Pro residues" evidence="8">
    <location>
        <begin position="456"/>
        <end position="465"/>
    </location>
</feature>
<feature type="compositionally biased region" description="Low complexity" evidence="8">
    <location>
        <begin position="438"/>
        <end position="455"/>
    </location>
</feature>
<dbReference type="GO" id="GO:0005654">
    <property type="term" value="C:nucleoplasm"/>
    <property type="evidence" value="ECO:0007669"/>
    <property type="project" value="UniProtKB-ARBA"/>
</dbReference>
<evidence type="ECO:0000256" key="7">
    <source>
        <dbReference type="ARBA" id="ARBA00023242"/>
    </source>
</evidence>
<protein>
    <submittedName>
        <fullName evidence="10">SS18 subunit of BAF chromatin remodeling complex</fullName>
    </submittedName>
</protein>
<dbReference type="Proteomes" id="UP000001645">
    <property type="component" value="Chromosome 3"/>
</dbReference>
<keyword evidence="3" id="KW-0677">Repeat</keyword>
<dbReference type="Bgee" id="ENSMGAG00000010358">
    <property type="expression patterns" value="Expressed in bursa of Fabricius and 17 other cell types or tissues"/>
</dbReference>
<feature type="region of interest" description="Disordered" evidence="8">
    <location>
        <begin position="91"/>
        <end position="111"/>
    </location>
</feature>
<dbReference type="AlphaFoldDB" id="A0A803YCN5"/>
<evidence type="ECO:0000259" key="9">
    <source>
        <dbReference type="Pfam" id="PF05030"/>
    </source>
</evidence>
<reference evidence="10" key="3">
    <citation type="submission" date="2025-09" db="UniProtKB">
        <authorList>
            <consortium name="Ensembl"/>
        </authorList>
    </citation>
    <scope>IDENTIFICATION</scope>
</reference>
<dbReference type="InterPro" id="IPR007726">
    <property type="entry name" value="SS18_N"/>
</dbReference>
<evidence type="ECO:0000313" key="11">
    <source>
        <dbReference type="Proteomes" id="UP000001645"/>
    </source>
</evidence>
<gene>
    <name evidence="10" type="primary">SS18</name>
</gene>
<proteinExistence type="inferred from homology"/>
<keyword evidence="11" id="KW-1185">Reference proteome</keyword>
<keyword evidence="7" id="KW-0539">Nucleus</keyword>
<feature type="region of interest" description="Disordered" evidence="8">
    <location>
        <begin position="207"/>
        <end position="480"/>
    </location>
</feature>
<keyword evidence="4" id="KW-0805">Transcription regulation</keyword>
<evidence type="ECO:0000256" key="1">
    <source>
        <dbReference type="ARBA" id="ARBA00004123"/>
    </source>
</evidence>
<dbReference type="Pfam" id="PF05030">
    <property type="entry name" value="SSXT"/>
    <property type="match status" value="1"/>
</dbReference>
<dbReference type="GO" id="GO:0045944">
    <property type="term" value="P:positive regulation of transcription by RNA polymerase II"/>
    <property type="evidence" value="ECO:0007669"/>
    <property type="project" value="TreeGrafter"/>
</dbReference>
<dbReference type="PANTHER" id="PTHR23107:SF2">
    <property type="entry name" value="PROTEIN SSXT"/>
    <property type="match status" value="1"/>
</dbReference>
<feature type="compositionally biased region" description="Basic and acidic residues" evidence="8">
    <location>
        <begin position="371"/>
        <end position="380"/>
    </location>
</feature>
<feature type="compositionally biased region" description="Polar residues" evidence="8">
    <location>
        <begin position="45"/>
        <end position="59"/>
    </location>
</feature>